<feature type="compositionally biased region" description="Pro residues" evidence="1">
    <location>
        <begin position="96"/>
        <end position="109"/>
    </location>
</feature>
<dbReference type="EMBL" id="LUGG01000010">
    <property type="protein sequence ID" value="OBZ71872.1"/>
    <property type="molecule type" value="Genomic_DNA"/>
</dbReference>
<dbReference type="STRING" id="5627.A0A1C7M4W4"/>
<feature type="compositionally biased region" description="Polar residues" evidence="1">
    <location>
        <begin position="49"/>
        <end position="67"/>
    </location>
</feature>
<name>A0A1C7M4W4_GRIFR</name>
<dbReference type="Proteomes" id="UP000092993">
    <property type="component" value="Unassembled WGS sequence"/>
</dbReference>
<evidence type="ECO:0000313" key="3">
    <source>
        <dbReference type="Proteomes" id="UP000092993"/>
    </source>
</evidence>
<sequence length="392" mass="41654">MIHLDRNHSSTIARHSKPANLILSNPPHPDQHQILSWASPTRDARPYYQESQEQFLTDTPSKLSVQSDIAPIPDLSSQPSSLGPITPGDAEDPKLPEPSPSSPADPRSPPADSSSSLTPPPDASTSPVAAENADEPPGRSSVQRRAEATPETPAESASSLRRQISMILYRQFTPSSPSCSPTAPDLTAKQTTADGDKPIGAVGSSSIPDPAPQKDATRPSNADMPSSSHTPASPVAVSPSGPALDPKVVSILELNSLLLRISMEFQSRGVQMNDPKYNQYAIRLQSNLTWLAAAADESHKVSPGTAPLPSLPMMQPPPPVEMPQWVEYRRYTPNCLSVLNGNAKRERTEEPAAPLANKRRDTGESKAPTPIAPAPPVSAPSSSQSLPILAPS</sequence>
<feature type="compositionally biased region" description="Low complexity" evidence="1">
    <location>
        <begin position="149"/>
        <end position="159"/>
    </location>
</feature>
<evidence type="ECO:0000313" key="2">
    <source>
        <dbReference type="EMBL" id="OBZ71872.1"/>
    </source>
</evidence>
<dbReference type="OrthoDB" id="2530523at2759"/>
<feature type="compositionally biased region" description="Low complexity" evidence="1">
    <location>
        <begin position="225"/>
        <end position="242"/>
    </location>
</feature>
<feature type="compositionally biased region" description="Low complexity" evidence="1">
    <location>
        <begin position="173"/>
        <end position="184"/>
    </location>
</feature>
<feature type="compositionally biased region" description="Low complexity" evidence="1">
    <location>
        <begin position="379"/>
        <end position="392"/>
    </location>
</feature>
<feature type="region of interest" description="Disordered" evidence="1">
    <location>
        <begin position="1"/>
        <end position="242"/>
    </location>
</feature>
<protein>
    <submittedName>
        <fullName evidence="2">Uncharacterized protein</fullName>
    </submittedName>
</protein>
<organism evidence="2 3">
    <name type="scientific">Grifola frondosa</name>
    <name type="common">Maitake</name>
    <name type="synonym">Polyporus frondosus</name>
    <dbReference type="NCBI Taxonomy" id="5627"/>
    <lineage>
        <taxon>Eukaryota</taxon>
        <taxon>Fungi</taxon>
        <taxon>Dikarya</taxon>
        <taxon>Basidiomycota</taxon>
        <taxon>Agaricomycotina</taxon>
        <taxon>Agaricomycetes</taxon>
        <taxon>Polyporales</taxon>
        <taxon>Grifolaceae</taxon>
        <taxon>Grifola</taxon>
    </lineage>
</organism>
<dbReference type="AlphaFoldDB" id="A0A1C7M4W4"/>
<dbReference type="OMA" id="RISMEFQ"/>
<comment type="caution">
    <text evidence="2">The sequence shown here is derived from an EMBL/GenBank/DDBJ whole genome shotgun (WGS) entry which is preliminary data.</text>
</comment>
<feature type="region of interest" description="Disordered" evidence="1">
    <location>
        <begin position="340"/>
        <end position="392"/>
    </location>
</feature>
<accession>A0A1C7M4W4</accession>
<proteinExistence type="predicted"/>
<keyword evidence="3" id="KW-1185">Reference proteome</keyword>
<evidence type="ECO:0000256" key="1">
    <source>
        <dbReference type="SAM" id="MobiDB-lite"/>
    </source>
</evidence>
<reference evidence="2 3" key="1">
    <citation type="submission" date="2016-03" db="EMBL/GenBank/DDBJ databases">
        <title>Whole genome sequencing of Grifola frondosa 9006-11.</title>
        <authorList>
            <person name="Min B."/>
            <person name="Park H."/>
            <person name="Kim J.-G."/>
            <person name="Cho H."/>
            <person name="Oh Y.-L."/>
            <person name="Kong W.-S."/>
            <person name="Choi I.-G."/>
        </authorList>
    </citation>
    <scope>NUCLEOTIDE SEQUENCE [LARGE SCALE GENOMIC DNA]</scope>
    <source>
        <strain evidence="2 3">9006-11</strain>
    </source>
</reference>
<gene>
    <name evidence="2" type="ORF">A0H81_08085</name>
</gene>
<feature type="compositionally biased region" description="Low complexity" evidence="1">
    <location>
        <begin position="110"/>
        <end position="127"/>
    </location>
</feature>